<dbReference type="EMBL" id="JACYFT010000001">
    <property type="protein sequence ID" value="MBD8049260.1"/>
    <property type="molecule type" value="Genomic_DNA"/>
</dbReference>
<feature type="transmembrane region" description="Helical" evidence="6">
    <location>
        <begin position="270"/>
        <end position="290"/>
    </location>
</feature>
<gene>
    <name evidence="7" type="ORF">IC609_01795</name>
</gene>
<dbReference type="GO" id="GO:0016020">
    <property type="term" value="C:membrane"/>
    <property type="evidence" value="ECO:0007669"/>
    <property type="project" value="UniProtKB-SubCell"/>
</dbReference>
<keyword evidence="5 6" id="KW-0472">Membrane</keyword>
<reference evidence="7" key="1">
    <citation type="submission" date="2020-09" db="EMBL/GenBank/DDBJ databases">
        <title>Genome seq and assembly of Limnohabitants sp.</title>
        <authorList>
            <person name="Chhetri G."/>
        </authorList>
    </citation>
    <scope>NUCLEOTIDE SEQUENCE</scope>
    <source>
        <strain evidence="7">JUR4</strain>
    </source>
</reference>
<keyword evidence="4 6" id="KW-1133">Transmembrane helix</keyword>
<evidence type="ECO:0000256" key="5">
    <source>
        <dbReference type="ARBA" id="ARBA00023136"/>
    </source>
</evidence>
<feature type="transmembrane region" description="Helical" evidence="6">
    <location>
        <begin position="146"/>
        <end position="169"/>
    </location>
</feature>
<dbReference type="PANTHER" id="PTHR21716:SF64">
    <property type="entry name" value="AI-2 TRANSPORT PROTEIN TQSA"/>
    <property type="match status" value="1"/>
</dbReference>
<feature type="transmembrane region" description="Helical" evidence="6">
    <location>
        <begin position="302"/>
        <end position="335"/>
    </location>
</feature>
<organism evidence="7 8">
    <name type="scientific">Limnohabitans radicicola</name>
    <dbReference type="NCBI Taxonomy" id="2771427"/>
    <lineage>
        <taxon>Bacteria</taxon>
        <taxon>Pseudomonadati</taxon>
        <taxon>Pseudomonadota</taxon>
        <taxon>Betaproteobacteria</taxon>
        <taxon>Burkholderiales</taxon>
        <taxon>Comamonadaceae</taxon>
        <taxon>Limnohabitans</taxon>
    </lineage>
</organism>
<protein>
    <submittedName>
        <fullName evidence="7">AI-2E family transporter</fullName>
    </submittedName>
</protein>
<comment type="similarity">
    <text evidence="2">Belongs to the autoinducer-2 exporter (AI-2E) (TC 2.A.86) family.</text>
</comment>
<proteinExistence type="inferred from homology"/>
<feature type="transmembrane region" description="Helical" evidence="6">
    <location>
        <begin position="210"/>
        <end position="229"/>
    </location>
</feature>
<comment type="caution">
    <text evidence="7">The sequence shown here is derived from an EMBL/GenBank/DDBJ whole genome shotgun (WGS) entry which is preliminary data.</text>
</comment>
<evidence type="ECO:0000313" key="7">
    <source>
        <dbReference type="EMBL" id="MBD8049260.1"/>
    </source>
</evidence>
<evidence type="ECO:0000256" key="3">
    <source>
        <dbReference type="ARBA" id="ARBA00022692"/>
    </source>
</evidence>
<name>A0A927FDA1_9BURK</name>
<evidence type="ECO:0000313" key="8">
    <source>
        <dbReference type="Proteomes" id="UP000647424"/>
    </source>
</evidence>
<dbReference type="AlphaFoldDB" id="A0A927FDA1"/>
<dbReference type="Proteomes" id="UP000647424">
    <property type="component" value="Unassembled WGS sequence"/>
</dbReference>
<feature type="transmembrane region" description="Helical" evidence="6">
    <location>
        <begin position="235"/>
        <end position="263"/>
    </location>
</feature>
<keyword evidence="3 6" id="KW-0812">Transmembrane</keyword>
<dbReference type="GO" id="GO:0055085">
    <property type="term" value="P:transmembrane transport"/>
    <property type="evidence" value="ECO:0007669"/>
    <property type="project" value="TreeGrafter"/>
</dbReference>
<comment type="subcellular location">
    <subcellularLocation>
        <location evidence="1">Membrane</location>
        <topology evidence="1">Multi-pass membrane protein</topology>
    </subcellularLocation>
</comment>
<evidence type="ECO:0000256" key="4">
    <source>
        <dbReference type="ARBA" id="ARBA00022989"/>
    </source>
</evidence>
<evidence type="ECO:0000256" key="1">
    <source>
        <dbReference type="ARBA" id="ARBA00004141"/>
    </source>
</evidence>
<dbReference type="PANTHER" id="PTHR21716">
    <property type="entry name" value="TRANSMEMBRANE PROTEIN"/>
    <property type="match status" value="1"/>
</dbReference>
<feature type="transmembrane region" description="Helical" evidence="6">
    <location>
        <begin position="57"/>
        <end position="82"/>
    </location>
</feature>
<sequence>MSRLASWLGVLVLCLALLWLLAPVLAPFVIAAVLAYVLHPLVLRLEGWGRGRLPRTLAVVLVEALALLAMVGLLLLLVPVVWREWPLIKQQLPLVLDRLDASLRPWLAQWGVEVSLDLGEIKTQLKDYLTANREDWLAPLLSSLKLGGSVALAVAGYAVLVPVALFFMLHDWTRMVRLCVELVPPRLRSRFDSFMLDCDTVLGEYLRGQLLVMLALAVFYAVGLSLFGLDLALPIGVFTGLAVFVPYLGFGLGLVLALLAGLLQFSPGHAFLMVAVVYGLGQLLESFVLTPRLVGERIGLHPLSVILALMAFGQLLGFVGVLIALPASAVLLVALRRLREQYLQSQLYSSNDPGTHHP</sequence>
<accession>A0A927FDA1</accession>
<keyword evidence="8" id="KW-1185">Reference proteome</keyword>
<feature type="transmembrane region" description="Helical" evidence="6">
    <location>
        <begin position="6"/>
        <end position="37"/>
    </location>
</feature>
<evidence type="ECO:0000256" key="2">
    <source>
        <dbReference type="ARBA" id="ARBA00009773"/>
    </source>
</evidence>
<evidence type="ECO:0000256" key="6">
    <source>
        <dbReference type="SAM" id="Phobius"/>
    </source>
</evidence>
<dbReference type="Pfam" id="PF01594">
    <property type="entry name" value="AI-2E_transport"/>
    <property type="match status" value="1"/>
</dbReference>
<dbReference type="InterPro" id="IPR002549">
    <property type="entry name" value="AI-2E-like"/>
</dbReference>